<name>A0A1G2CEH9_9BACT</name>
<organism evidence="2 3">
    <name type="scientific">Candidatus Liptonbacteria bacterium RIFCSPLOWO2_01_FULL_52_25</name>
    <dbReference type="NCBI Taxonomy" id="1798650"/>
    <lineage>
        <taxon>Bacteria</taxon>
        <taxon>Candidatus Liptoniibacteriota</taxon>
    </lineage>
</organism>
<sequence>MSKSFGNTQDLVDIKEIREGTVLMKNGGLRQIIMVGGVNFALKSDTEQNLITSAYQNFLNGIDFPLQIVVHSRKVNIEKYLDGLARYSAEEVSPLLQNQAEEYREFIRGFVQKNAIMEKTFLVIVPFYPIVAPTKEMVSGAMPTLPFMTAKKPDKQAGAKARETAEANFSENLQQLKQRVSQVVEGLFSMGLEAVILNDEQLVELFYNFYNPETVEKENINLPQR</sequence>
<dbReference type="STRING" id="1798650.A2945_02200"/>
<gene>
    <name evidence="2" type="ORF">A2945_02200</name>
</gene>
<dbReference type="InterPro" id="IPR058596">
    <property type="entry name" value="TraC-like_dom"/>
</dbReference>
<evidence type="ECO:0000259" key="1">
    <source>
        <dbReference type="Pfam" id="PF26593"/>
    </source>
</evidence>
<protein>
    <recommendedName>
        <fullName evidence="1">TraC-like domain-containing protein</fullName>
    </recommendedName>
</protein>
<dbReference type="Pfam" id="PF26593">
    <property type="entry name" value="TraC-like"/>
    <property type="match status" value="1"/>
</dbReference>
<comment type="caution">
    <text evidence="2">The sequence shown here is derived from an EMBL/GenBank/DDBJ whole genome shotgun (WGS) entry which is preliminary data.</text>
</comment>
<evidence type="ECO:0000313" key="2">
    <source>
        <dbReference type="EMBL" id="OGY99785.1"/>
    </source>
</evidence>
<reference evidence="2 3" key="1">
    <citation type="journal article" date="2016" name="Nat. Commun.">
        <title>Thousands of microbial genomes shed light on interconnected biogeochemical processes in an aquifer system.</title>
        <authorList>
            <person name="Anantharaman K."/>
            <person name="Brown C.T."/>
            <person name="Hug L.A."/>
            <person name="Sharon I."/>
            <person name="Castelle C.J."/>
            <person name="Probst A.J."/>
            <person name="Thomas B.C."/>
            <person name="Singh A."/>
            <person name="Wilkins M.J."/>
            <person name="Karaoz U."/>
            <person name="Brodie E.L."/>
            <person name="Williams K.H."/>
            <person name="Hubbard S.S."/>
            <person name="Banfield J.F."/>
        </authorList>
    </citation>
    <scope>NUCLEOTIDE SEQUENCE [LARGE SCALE GENOMIC DNA]</scope>
</reference>
<dbReference type="Proteomes" id="UP000178880">
    <property type="component" value="Unassembled WGS sequence"/>
</dbReference>
<dbReference type="AlphaFoldDB" id="A0A1G2CEH9"/>
<dbReference type="EMBL" id="MHLA01000013">
    <property type="protein sequence ID" value="OGY99785.1"/>
    <property type="molecule type" value="Genomic_DNA"/>
</dbReference>
<evidence type="ECO:0000313" key="3">
    <source>
        <dbReference type="Proteomes" id="UP000178880"/>
    </source>
</evidence>
<feature type="domain" description="TraC-like" evidence="1">
    <location>
        <begin position="19"/>
        <end position="211"/>
    </location>
</feature>
<accession>A0A1G2CEH9</accession>
<proteinExistence type="predicted"/>